<dbReference type="Proteomes" id="UP000291116">
    <property type="component" value="Unassembled WGS sequence"/>
</dbReference>
<sequence>MRPGDGGQSSTLSAKERPVRKAGKGATKGVPKQQRLVPLPGQRRRPRAARLLLLCAAAGLGIPTVRIAFECAVLLGRNPVRDAPPVASSVEKEASGTCVPPTPTTARPSGRDPANPATAVWKDLLRNGGTSEGGLPPARIGIHVLRRGHPATKIVVLGERHSGTTFFERHLSECFPNTTVVDALFNRKHWFQPDPEHLARAIAMEGAGGGGVGGQHHDDDHDDGSLPALWRRIAEQSTTSTNHDEQKHEHDPSGGSPPNHYFRDSLVVVLFRNPYDWVEAMRRKPWHWPNHLSLFPLSAKNSSVDVKNHGSASSAPGESRGGGVSVQKSYVGHGALDWKEFVERPLFLEQEPGPRDRAAAKPHEHGGNAGASGPGLCQKGYPPGTVSPCRRNTNYVPDRLGGIPPVFLRHLPCGANDPVYELRPGGQREPFEHLLQLRAAKIQNFLRIPEQWDLTAIGFVRYESLLGNGLGSLTEEIGRVLEGTGTSSSACPSLPPFEKTPYNISVEFRDWIERATRWDVESLIGYHRDPS</sequence>
<feature type="compositionally biased region" description="Basic and acidic residues" evidence="1">
    <location>
        <begin position="353"/>
        <end position="366"/>
    </location>
</feature>
<dbReference type="AlphaFoldDB" id="A0A448ZSQ9"/>
<evidence type="ECO:0008006" key="4">
    <source>
        <dbReference type="Google" id="ProtNLM"/>
    </source>
</evidence>
<organism evidence="2 3">
    <name type="scientific">Pseudo-nitzschia multistriata</name>
    <dbReference type="NCBI Taxonomy" id="183589"/>
    <lineage>
        <taxon>Eukaryota</taxon>
        <taxon>Sar</taxon>
        <taxon>Stramenopiles</taxon>
        <taxon>Ochrophyta</taxon>
        <taxon>Bacillariophyta</taxon>
        <taxon>Bacillariophyceae</taxon>
        <taxon>Bacillariophycidae</taxon>
        <taxon>Bacillariales</taxon>
        <taxon>Bacillariaceae</taxon>
        <taxon>Pseudo-nitzschia</taxon>
    </lineage>
</organism>
<reference evidence="2 3" key="1">
    <citation type="submission" date="2019-01" db="EMBL/GenBank/DDBJ databases">
        <authorList>
            <person name="Ferrante I. M."/>
        </authorList>
    </citation>
    <scope>NUCLEOTIDE SEQUENCE [LARGE SCALE GENOMIC DNA]</scope>
    <source>
        <strain evidence="2 3">B856</strain>
    </source>
</reference>
<evidence type="ECO:0000313" key="3">
    <source>
        <dbReference type="Proteomes" id="UP000291116"/>
    </source>
</evidence>
<feature type="region of interest" description="Disordered" evidence="1">
    <location>
        <begin position="206"/>
        <end position="225"/>
    </location>
</feature>
<feature type="region of interest" description="Disordered" evidence="1">
    <location>
        <begin position="88"/>
        <end position="114"/>
    </location>
</feature>
<feature type="region of interest" description="Disordered" evidence="1">
    <location>
        <begin position="237"/>
        <end position="260"/>
    </location>
</feature>
<feature type="region of interest" description="Disordered" evidence="1">
    <location>
        <begin position="353"/>
        <end position="377"/>
    </location>
</feature>
<feature type="compositionally biased region" description="Polar residues" evidence="1">
    <location>
        <begin position="303"/>
        <end position="316"/>
    </location>
</feature>
<dbReference type="OrthoDB" id="34984at2759"/>
<accession>A0A448ZSQ9</accession>
<protein>
    <recommendedName>
        <fullName evidence="4">Sulfotransferase domain-containing protein</fullName>
    </recommendedName>
</protein>
<proteinExistence type="predicted"/>
<dbReference type="EMBL" id="CAACVS010000683">
    <property type="protein sequence ID" value="VEU45090.1"/>
    <property type="molecule type" value="Genomic_DNA"/>
</dbReference>
<feature type="region of interest" description="Disordered" evidence="1">
    <location>
        <begin position="303"/>
        <end position="326"/>
    </location>
</feature>
<gene>
    <name evidence="2" type="ORF">PSNMU_V1.4_AUG-EV-PASAV3_0122400</name>
</gene>
<name>A0A448ZSQ9_9STRA</name>
<evidence type="ECO:0000256" key="1">
    <source>
        <dbReference type="SAM" id="MobiDB-lite"/>
    </source>
</evidence>
<feature type="compositionally biased region" description="Basic and acidic residues" evidence="1">
    <location>
        <begin position="242"/>
        <end position="252"/>
    </location>
</feature>
<feature type="region of interest" description="Disordered" evidence="1">
    <location>
        <begin position="1"/>
        <end position="42"/>
    </location>
</feature>
<keyword evidence="3" id="KW-1185">Reference proteome</keyword>
<evidence type="ECO:0000313" key="2">
    <source>
        <dbReference type="EMBL" id="VEU45090.1"/>
    </source>
</evidence>